<protein>
    <submittedName>
        <fullName evidence="2">Uncharacterized protein</fullName>
    </submittedName>
</protein>
<reference evidence="2 3" key="1">
    <citation type="journal article" date="2019" name="Antonie Van Leeuwenhoek">
        <title>Description of 'Ca. Methylobacter oryzae' KRF1, a novel species from the environmentally important Methylobacter clade 2.</title>
        <authorList>
            <person name="Khatri K."/>
            <person name="Mohite J.A."/>
            <person name="Pandit P.S."/>
            <person name="Bahulikar R."/>
            <person name="Rahalkar M.C."/>
        </authorList>
    </citation>
    <scope>NUCLEOTIDE SEQUENCE [LARGE SCALE GENOMIC DNA]</scope>
    <source>
        <strain evidence="2 3">KRF1</strain>
    </source>
</reference>
<comment type="caution">
    <text evidence="2">The sequence shown here is derived from an EMBL/GenBank/DDBJ whole genome shotgun (WGS) entry which is preliminary data.</text>
</comment>
<feature type="region of interest" description="Disordered" evidence="1">
    <location>
        <begin position="52"/>
        <end position="84"/>
    </location>
</feature>
<dbReference type="EMBL" id="RYFG02000105">
    <property type="protein sequence ID" value="TRW92911.1"/>
    <property type="molecule type" value="Genomic_DNA"/>
</dbReference>
<dbReference type="Proteomes" id="UP000733744">
    <property type="component" value="Unassembled WGS sequence"/>
</dbReference>
<dbReference type="RefSeq" id="WP_127028580.1">
    <property type="nucleotide sequence ID" value="NZ_RYFG02000105.1"/>
</dbReference>
<evidence type="ECO:0000313" key="2">
    <source>
        <dbReference type="EMBL" id="TRW92911.1"/>
    </source>
</evidence>
<evidence type="ECO:0000313" key="3">
    <source>
        <dbReference type="Proteomes" id="UP000733744"/>
    </source>
</evidence>
<proteinExistence type="predicted"/>
<keyword evidence="3" id="KW-1185">Reference proteome</keyword>
<evidence type="ECO:0000256" key="1">
    <source>
        <dbReference type="SAM" id="MobiDB-lite"/>
    </source>
</evidence>
<gene>
    <name evidence="2" type="ORF">EKO24_014235</name>
</gene>
<sequence length="183" mass="20852">MQRQLYTALFIVLISNASWSHGPSPYRINGRPDTPNLFLNPDPSQLHNNHYYNRFNDNPSLSPPHRHRHESPYSTHALGSPYTPYSTPNPYGTYSNPYAPDLFNSPYDPSIPYNPGNIANPYGVYGHPYPISGQPLYNSPNSHGNFINNPYAPNAGSPSYGPYNNPFHQNWIYNQQMNRQLSR</sequence>
<accession>A0ABY3C8I8</accession>
<name>A0ABY3C8I8_9GAMM</name>
<organism evidence="2 3">
    <name type="scientific">Candidatus Methylobacter oryzae</name>
    <dbReference type="NCBI Taxonomy" id="2497749"/>
    <lineage>
        <taxon>Bacteria</taxon>
        <taxon>Pseudomonadati</taxon>
        <taxon>Pseudomonadota</taxon>
        <taxon>Gammaproteobacteria</taxon>
        <taxon>Methylococcales</taxon>
        <taxon>Methylococcaceae</taxon>
        <taxon>Methylobacter</taxon>
    </lineage>
</organism>